<feature type="region of interest" description="Disordered" evidence="1">
    <location>
        <begin position="178"/>
        <end position="205"/>
    </location>
</feature>
<feature type="compositionally biased region" description="Polar residues" evidence="1">
    <location>
        <begin position="106"/>
        <end position="120"/>
    </location>
</feature>
<feature type="compositionally biased region" description="Polar residues" evidence="1">
    <location>
        <begin position="324"/>
        <end position="333"/>
    </location>
</feature>
<name>A0A922IZ76_CARIL</name>
<dbReference type="Proteomes" id="UP000811246">
    <property type="component" value="Chromosome 11"/>
</dbReference>
<feature type="compositionally biased region" description="Low complexity" evidence="1">
    <location>
        <begin position="87"/>
        <end position="105"/>
    </location>
</feature>
<feature type="region of interest" description="Disordered" evidence="1">
    <location>
        <begin position="593"/>
        <end position="734"/>
    </location>
</feature>
<feature type="compositionally biased region" description="Low complexity" evidence="1">
    <location>
        <begin position="626"/>
        <end position="635"/>
    </location>
</feature>
<dbReference type="Pfam" id="PF14309">
    <property type="entry name" value="DUF4378"/>
    <property type="match status" value="1"/>
</dbReference>
<feature type="region of interest" description="Disordered" evidence="1">
    <location>
        <begin position="85"/>
        <end position="140"/>
    </location>
</feature>
<dbReference type="GO" id="GO:0051513">
    <property type="term" value="P:regulation of monopolar cell growth"/>
    <property type="evidence" value="ECO:0007669"/>
    <property type="project" value="InterPro"/>
</dbReference>
<dbReference type="EMBL" id="CM031835">
    <property type="protein sequence ID" value="KAG6687098.1"/>
    <property type="molecule type" value="Genomic_DNA"/>
</dbReference>
<feature type="compositionally biased region" description="Low complexity" evidence="1">
    <location>
        <begin position="642"/>
        <end position="653"/>
    </location>
</feature>
<evidence type="ECO:0000256" key="1">
    <source>
        <dbReference type="SAM" id="MobiDB-lite"/>
    </source>
</evidence>
<feature type="compositionally biased region" description="Polar residues" evidence="1">
    <location>
        <begin position="294"/>
        <end position="303"/>
    </location>
</feature>
<sequence>MAAKLLHSLADDNPDLQKQIGCMTGIFQIFDRPNVITGRRISHKRLPQGNSHFNNSSLERESNYIYHRQTTAEISLNKNVHEKQRISTESSRASFSSSCSSNLSSLDCNKTTQPETSSDRVSLPETPLRDPVMNQTSTSPYVGRQSLDLRDVVKDSMYREARGLSIRTSTNEELVNHARKHRDSPRPLQLSKSVDGSHGVGVNIKKRTPDDLKESLKVLAKLQETPWYYNEANEPPTSTYEAKDGPWHSISRDAPRFSYDGREINRLSFESRETLKSTLKLKELPRLSLDGKESSWQSSNSDSKLNRLKNFPNGGNLEDKALNIPQSSGTQKRPPSVVAKLMGLESLPDSALDSDGHLDVIKSHAVEDSDPFSRSLKTKDLNRANRVSKSPRKSSKDPTSPRWKNPDFYMKPISSSRFPIEPAPWKQLDGNRVSQKQVFRSAKVPPRAPNSFNSVCGEIEKRLKDPEFKQSGKNFRALKQILEAMQAKGLLETGNEEQASEFGVHGVSEPKYTSSNQNSKSHSHQIPQRNHVIASPSRGSNSSRTFGSPIVIMKPAKLDERSGIPASSVIPIDDISDLHRMQGYGFADAKKGSINSQTAKDQSLKSSRRNTAVSSTDKKASGRTIRSTQFSSRSQHSSKENTTSSVKGSGSVSPRLQQKKLELEKRSRPPTPPSESNKPRRQSNRQRKDSGSSGVKVRPQSSNSQLSDDQFSELSYESRSLSCQGDDMSVQSDSNTILDSKINIEVTGTAQSIEVNGSQSPSMKAVNYSASCSMQKEPTPRLDEDESLAELATVAPEHPSPVSVLDGSVYRDDAPSPVKQTPNSLKGGGSQDYNDSHVVDQWNPTDNLLSNGMESGLTSEINRKKLQNIEHLVQKLRRLNSNHDEGRTDYIASLCENSNPDHRYISEILLASGLLLIDLSSELTTFQLHPSGYPINPELFFVLEQTKASSLLLKEDRSPGMSANSKTDWEKFQRKLIFDAVNELLVTKLFFTGVCPEPWLKPEKLARKTFSAQKLLKELCIEVEQFQAKKLVCSLEDEEDGLKSILWEDVMHRSGSWTGFLQGEISGIVLDVERLIFKDLVDEIVIGEAASMRAKPGRRRQLFSKREDLCYKIMLGIA</sequence>
<feature type="region of interest" description="Disordered" evidence="1">
    <location>
        <begin position="230"/>
        <end position="255"/>
    </location>
</feature>
<evidence type="ECO:0000259" key="2">
    <source>
        <dbReference type="Pfam" id="PF14309"/>
    </source>
</evidence>
<evidence type="ECO:0000259" key="3">
    <source>
        <dbReference type="Pfam" id="PF14383"/>
    </source>
</evidence>
<feature type="region of interest" description="Disordered" evidence="1">
    <location>
        <begin position="290"/>
        <end position="335"/>
    </location>
</feature>
<comment type="caution">
    <text evidence="4">The sequence shown here is derived from an EMBL/GenBank/DDBJ whole genome shotgun (WGS) entry which is preliminary data.</text>
</comment>
<feature type="compositionally biased region" description="Polar residues" evidence="1">
    <location>
        <begin position="699"/>
        <end position="734"/>
    </location>
</feature>
<feature type="region of interest" description="Disordered" evidence="1">
    <location>
        <begin position="496"/>
        <end position="547"/>
    </location>
</feature>
<feature type="region of interest" description="Disordered" evidence="1">
    <location>
        <begin position="810"/>
        <end position="832"/>
    </location>
</feature>
<evidence type="ECO:0008006" key="6">
    <source>
        <dbReference type="Google" id="ProtNLM"/>
    </source>
</evidence>
<dbReference type="AlphaFoldDB" id="A0A922IZ76"/>
<feature type="domain" description="DUF3741" evidence="3">
    <location>
        <begin position="331"/>
        <end position="350"/>
    </location>
</feature>
<feature type="compositionally biased region" description="Polar residues" evidence="1">
    <location>
        <begin position="593"/>
        <end position="615"/>
    </location>
</feature>
<feature type="domain" description="DUF4378" evidence="2">
    <location>
        <begin position="901"/>
        <end position="1083"/>
    </location>
</feature>
<gene>
    <name evidence="4" type="ORF">I3842_11G053400</name>
</gene>
<dbReference type="Pfam" id="PF14383">
    <property type="entry name" value="VARLMGL"/>
    <property type="match status" value="1"/>
</dbReference>
<evidence type="ECO:0000313" key="5">
    <source>
        <dbReference type="Proteomes" id="UP000811246"/>
    </source>
</evidence>
<dbReference type="InterPro" id="IPR032795">
    <property type="entry name" value="DUF3741-assoc"/>
</dbReference>
<dbReference type="PANTHER" id="PTHR31680">
    <property type="entry name" value="LONGIFOLIA PROTEIN"/>
    <property type="match status" value="1"/>
</dbReference>
<organism evidence="4 5">
    <name type="scientific">Carya illinoinensis</name>
    <name type="common">Pecan</name>
    <dbReference type="NCBI Taxonomy" id="32201"/>
    <lineage>
        <taxon>Eukaryota</taxon>
        <taxon>Viridiplantae</taxon>
        <taxon>Streptophyta</taxon>
        <taxon>Embryophyta</taxon>
        <taxon>Tracheophyta</taxon>
        <taxon>Spermatophyta</taxon>
        <taxon>Magnoliopsida</taxon>
        <taxon>eudicotyledons</taxon>
        <taxon>Gunneridae</taxon>
        <taxon>Pentapetalae</taxon>
        <taxon>rosids</taxon>
        <taxon>fabids</taxon>
        <taxon>Fagales</taxon>
        <taxon>Juglandaceae</taxon>
        <taxon>Carya</taxon>
    </lineage>
</organism>
<dbReference type="PANTHER" id="PTHR31680:SF4">
    <property type="entry name" value="LONGIFOLIA PROTEIN"/>
    <property type="match status" value="1"/>
</dbReference>
<feature type="region of interest" description="Disordered" evidence="1">
    <location>
        <begin position="367"/>
        <end position="407"/>
    </location>
</feature>
<accession>A0A922IZ76</accession>
<dbReference type="InterPro" id="IPR033334">
    <property type="entry name" value="LNG1/2"/>
</dbReference>
<reference evidence="4" key="1">
    <citation type="submission" date="2021-01" db="EMBL/GenBank/DDBJ databases">
        <authorList>
            <person name="Lovell J.T."/>
            <person name="Bentley N."/>
            <person name="Bhattarai G."/>
            <person name="Jenkins J.W."/>
            <person name="Sreedasyam A."/>
            <person name="Alarcon Y."/>
            <person name="Bock C."/>
            <person name="Boston L."/>
            <person name="Carlson J."/>
            <person name="Cervantes K."/>
            <person name="Clermont K."/>
            <person name="Krom N."/>
            <person name="Kubenka K."/>
            <person name="Mamidi S."/>
            <person name="Mattison C."/>
            <person name="Monteros M."/>
            <person name="Pisani C."/>
            <person name="Plott C."/>
            <person name="Rajasekar S."/>
            <person name="Rhein H.S."/>
            <person name="Rohla C."/>
            <person name="Song M."/>
            <person name="Hilaire R.S."/>
            <person name="Shu S."/>
            <person name="Wells L."/>
            <person name="Wang X."/>
            <person name="Webber J."/>
            <person name="Heerema R.J."/>
            <person name="Klein P."/>
            <person name="Conner P."/>
            <person name="Grauke L."/>
            <person name="Grimwood J."/>
            <person name="Schmutz J."/>
            <person name="Randall J.J."/>
        </authorList>
    </citation>
    <scope>NUCLEOTIDE SEQUENCE</scope>
    <source>
        <tissue evidence="4">Leaf</tissue>
    </source>
</reference>
<feature type="compositionally biased region" description="Basic and acidic residues" evidence="1">
    <location>
        <begin position="241"/>
        <end position="255"/>
    </location>
</feature>
<proteinExistence type="predicted"/>
<dbReference type="InterPro" id="IPR025486">
    <property type="entry name" value="DUF4378"/>
</dbReference>
<feature type="compositionally biased region" description="Polar residues" evidence="1">
    <location>
        <begin position="537"/>
        <end position="546"/>
    </location>
</feature>
<protein>
    <recommendedName>
        <fullName evidence="6">DUF4378 domain-containing protein</fullName>
    </recommendedName>
</protein>
<evidence type="ECO:0000313" key="4">
    <source>
        <dbReference type="EMBL" id="KAG6687098.1"/>
    </source>
</evidence>